<dbReference type="GO" id="GO:0006744">
    <property type="term" value="P:ubiquinone biosynthetic process"/>
    <property type="evidence" value="ECO:0007669"/>
    <property type="project" value="InterPro"/>
</dbReference>
<evidence type="ECO:0008006" key="3">
    <source>
        <dbReference type="Google" id="ProtNLM"/>
    </source>
</evidence>
<organism evidence="1 2">
    <name type="scientific">Scytonema hofmannii PCC 7110</name>
    <dbReference type="NCBI Taxonomy" id="128403"/>
    <lineage>
        <taxon>Bacteria</taxon>
        <taxon>Bacillati</taxon>
        <taxon>Cyanobacteriota</taxon>
        <taxon>Cyanophyceae</taxon>
        <taxon>Nostocales</taxon>
        <taxon>Scytonemataceae</taxon>
        <taxon>Scytonema</taxon>
    </lineage>
</organism>
<dbReference type="OrthoDB" id="5720816at2"/>
<dbReference type="PANTHER" id="PTHR12922:SF7">
    <property type="entry name" value="UBIQUINONE BIOSYNTHESIS PROTEIN COQ4 HOMOLOG, MITOCHONDRIAL"/>
    <property type="match status" value="1"/>
</dbReference>
<dbReference type="AlphaFoldDB" id="A0A139WZY7"/>
<proteinExistence type="predicted"/>
<dbReference type="STRING" id="128403.WA1_05525"/>
<accession>A0A139WZY7</accession>
<name>A0A139WZY7_9CYAN</name>
<sequence length="249" mass="28355">MKMTEEMAKVLPNSSSLLNNSTFVQAFLAIAADPNDPELAWYFKLEEVMRHLDEVQASDHIEQLRLDPDMAEMISQRYFGPQLKLEDLKKDCAPGTLGNAYYYHMTNNGIPAYDYTAFESPDDVSYVKLRKMQTHDIWHVLTGYNTNALGELALQGFCHGQGPTVYQTLLMTALVLHFATVQTTQLGLALEALFEGWQRGRAAHPLWAVRWEEMWDRPLADIQAEYNILPGHVLVSDRLSTDTTFNLRV</sequence>
<dbReference type="RefSeq" id="WP_017743045.1">
    <property type="nucleotide sequence ID" value="NZ_KQ976354.1"/>
</dbReference>
<protein>
    <recommendedName>
        <fullName evidence="3">Ubiquinone biosynthesis protein</fullName>
    </recommendedName>
</protein>
<keyword evidence="2" id="KW-1185">Reference proteome</keyword>
<dbReference type="Proteomes" id="UP000076925">
    <property type="component" value="Unassembled WGS sequence"/>
</dbReference>
<comment type="caution">
    <text evidence="1">The sequence shown here is derived from an EMBL/GenBank/DDBJ whole genome shotgun (WGS) entry which is preliminary data.</text>
</comment>
<evidence type="ECO:0000313" key="2">
    <source>
        <dbReference type="Proteomes" id="UP000076925"/>
    </source>
</evidence>
<dbReference type="InterPro" id="IPR007715">
    <property type="entry name" value="Coq4"/>
</dbReference>
<reference evidence="1 2" key="1">
    <citation type="journal article" date="2013" name="Genome Biol. Evol.">
        <title>Genomes of Stigonematalean cyanobacteria (subsection V) and the evolution of oxygenic photosynthesis from prokaryotes to plastids.</title>
        <authorList>
            <person name="Dagan T."/>
            <person name="Roettger M."/>
            <person name="Stucken K."/>
            <person name="Landan G."/>
            <person name="Koch R."/>
            <person name="Major P."/>
            <person name="Gould S.B."/>
            <person name="Goremykin V.V."/>
            <person name="Rippka R."/>
            <person name="Tandeau de Marsac N."/>
            <person name="Gugger M."/>
            <person name="Lockhart P.J."/>
            <person name="Allen J.F."/>
            <person name="Brune I."/>
            <person name="Maus I."/>
            <person name="Puhler A."/>
            <person name="Martin W.F."/>
        </authorList>
    </citation>
    <scope>NUCLEOTIDE SEQUENCE [LARGE SCALE GENOMIC DNA]</scope>
    <source>
        <strain evidence="1 2">PCC 7110</strain>
    </source>
</reference>
<dbReference type="PANTHER" id="PTHR12922">
    <property type="entry name" value="UBIQUINONE BIOSYNTHESIS PROTEIN"/>
    <property type="match status" value="1"/>
</dbReference>
<evidence type="ECO:0000313" key="1">
    <source>
        <dbReference type="EMBL" id="KYC37953.1"/>
    </source>
</evidence>
<dbReference type="Pfam" id="PF05019">
    <property type="entry name" value="Coq4"/>
    <property type="match status" value="1"/>
</dbReference>
<dbReference type="EMBL" id="ANNX02000045">
    <property type="protein sequence ID" value="KYC37953.1"/>
    <property type="molecule type" value="Genomic_DNA"/>
</dbReference>
<gene>
    <name evidence="1" type="ORF">WA1_05525</name>
</gene>